<proteinExistence type="predicted"/>
<reference evidence="1" key="2">
    <citation type="submission" date="2025-08" db="UniProtKB">
        <authorList>
            <consortium name="Ensembl"/>
        </authorList>
    </citation>
    <scope>IDENTIFICATION</scope>
</reference>
<sequence>MAKKTLTCCWPLGLQSYRQPHKGKSFLNPSPRRDFGAELGTKAGGLGEEITTRAEPNAAGPRRLTLVPSFPLPFPPWGCGPGLRELGWSGQGRSRRKLCSFEPDGGGHLYLENALYVGDCLCLGGSLTLCILFSASKLH</sequence>
<dbReference type="AlphaFoldDB" id="A0A4W2IRZ9"/>
<evidence type="ECO:0000313" key="1">
    <source>
        <dbReference type="Ensembl" id="ENSBIXP00005045263.1"/>
    </source>
</evidence>
<dbReference type="Proteomes" id="UP000429181">
    <property type="component" value="Chromosome 25"/>
</dbReference>
<organism evidence="1 2">
    <name type="scientific">Bos indicus x Bos taurus</name>
    <name type="common">Hybrid cattle</name>
    <dbReference type="NCBI Taxonomy" id="30522"/>
    <lineage>
        <taxon>Eukaryota</taxon>
        <taxon>Metazoa</taxon>
        <taxon>Chordata</taxon>
        <taxon>Craniata</taxon>
        <taxon>Vertebrata</taxon>
        <taxon>Euteleostomi</taxon>
        <taxon>Mammalia</taxon>
        <taxon>Eutheria</taxon>
        <taxon>Laurasiatheria</taxon>
        <taxon>Artiodactyla</taxon>
        <taxon>Ruminantia</taxon>
        <taxon>Pecora</taxon>
        <taxon>Bovidae</taxon>
        <taxon>Bovinae</taxon>
        <taxon>Bos</taxon>
    </lineage>
</organism>
<protein>
    <submittedName>
        <fullName evidence="1">Uncharacterized protein</fullName>
    </submittedName>
</protein>
<dbReference type="Ensembl" id="ENSBIXT00005043374.1">
    <property type="protein sequence ID" value="ENSBIXP00005045263.1"/>
    <property type="gene ID" value="ENSBIXG00005029033.1"/>
</dbReference>
<accession>A0A4W2IRZ9</accession>
<name>A0A4W2IRZ9_BOBOX</name>
<evidence type="ECO:0000313" key="2">
    <source>
        <dbReference type="Proteomes" id="UP000429181"/>
    </source>
</evidence>
<reference evidence="1 2" key="1">
    <citation type="submission" date="2018-11" db="EMBL/GenBank/DDBJ databases">
        <title>Haplotype-resolved cattle genomes.</title>
        <authorList>
            <person name="Low W.Y."/>
            <person name="Tearle R."/>
            <person name="Bickhart D.M."/>
            <person name="Rosen B.D."/>
            <person name="Koren S."/>
            <person name="Rhie A."/>
            <person name="Hiendleder S."/>
            <person name="Phillippy A.M."/>
            <person name="Smith T.P.L."/>
            <person name="Williams J.L."/>
        </authorList>
    </citation>
    <scope>NUCLEOTIDE SEQUENCE [LARGE SCALE GENOMIC DNA]</scope>
</reference>